<keyword evidence="13" id="KW-0456">Lyase</keyword>
<gene>
    <name evidence="13" type="ORF">EVA68_05485</name>
</gene>
<dbReference type="Pfam" id="PF01578">
    <property type="entry name" value="Cytochrom_C_asm"/>
    <property type="match status" value="1"/>
</dbReference>
<evidence type="ECO:0000256" key="7">
    <source>
        <dbReference type="ARBA" id="ARBA00022989"/>
    </source>
</evidence>
<dbReference type="InterPro" id="IPR003567">
    <property type="entry name" value="Cyt_c_biogenesis"/>
</dbReference>
<dbReference type="PANTHER" id="PTHR43653:SF1">
    <property type="entry name" value="CYTOCHROME C-TYPE BIOGENESIS PROTEIN CCMF"/>
    <property type="match status" value="1"/>
</dbReference>
<feature type="domain" description="Cytochrome c-type biogenesis protein CcmF C-terminal" evidence="12">
    <location>
        <begin position="316"/>
        <end position="638"/>
    </location>
</feature>
<feature type="transmembrane region" description="Helical" evidence="10">
    <location>
        <begin position="6"/>
        <end position="29"/>
    </location>
</feature>
<dbReference type="PRINTS" id="PR01410">
    <property type="entry name" value="CCBIOGENESIS"/>
</dbReference>
<feature type="transmembrane region" description="Helical" evidence="10">
    <location>
        <begin position="178"/>
        <end position="198"/>
    </location>
</feature>
<keyword evidence="6" id="KW-0201">Cytochrome c-type biogenesis</keyword>
<dbReference type="EMBL" id="SHAG01000019">
    <property type="protein sequence ID" value="RZO76031.1"/>
    <property type="molecule type" value="Genomic_DNA"/>
</dbReference>
<dbReference type="NCBIfam" id="TIGR00353">
    <property type="entry name" value="nrfE"/>
    <property type="match status" value="1"/>
</dbReference>
<feature type="transmembrane region" description="Helical" evidence="10">
    <location>
        <begin position="391"/>
        <end position="408"/>
    </location>
</feature>
<dbReference type="NCBIfam" id="NF007691">
    <property type="entry name" value="PRK10369.1"/>
    <property type="match status" value="1"/>
</dbReference>
<dbReference type="GO" id="GO:0020037">
    <property type="term" value="F:heme binding"/>
    <property type="evidence" value="ECO:0007669"/>
    <property type="project" value="InterPro"/>
</dbReference>
<dbReference type="Proteomes" id="UP000316199">
    <property type="component" value="Unassembled WGS sequence"/>
</dbReference>
<feature type="transmembrane region" description="Helical" evidence="10">
    <location>
        <begin position="451"/>
        <end position="471"/>
    </location>
</feature>
<evidence type="ECO:0000313" key="13">
    <source>
        <dbReference type="EMBL" id="RZO76031.1"/>
    </source>
</evidence>
<keyword evidence="8 10" id="KW-0472">Membrane</keyword>
<keyword evidence="7 10" id="KW-1133">Transmembrane helix</keyword>
<sequence length="657" mass="73040">MIIELGHFSLILALGLSVVLTVIPAWGVQTTNSTLMQCGDSVARGLFFFLVLAFLALCYAFVVDDFSVDYVANNSNSALPIHFKISAVWGAHEGSFLLWTLVLGAWIFAVTLFSRDLSLDMRARVLSVLGLLAFGFTLFSLLTSNPFERSLPVFPQEGNDLNPLLQDFGLIVHPPMLYIGYVGFAVPFALAIATLWSGRLDMAWARWSRPWTNIAWAFLTVGITLGSWWAYYELGWGGWWFWDAVENASFMPWLVGTALIHSLASTEKRAVFKTWTVLLAISAFALSLLGGFLVRSGVLTSVHAFAQDPQRGMYILVFLIIIVGGSLVLYAVRAQGIKSNTIFSWSSREAMILVNNLLLVVATAVVLLGTLYPLAYEAATGGNKLSVGPPYFNAVFVPVMVILFLFMAVSQRSRWKNTKREVLLKKQVIYVIGSAVTATLLIVFLASFKPYVLLIVTIAFWISLNLLENILQRVKRRHWQWSAVFTQSLSYYGMLLGHLGMVIMMIGICCTVYYSVERDVRMVPGDELALGGYQFKFVGVQKINGPNYASDQAEIIVTYNGKEVAALFPEKRLYTARGSLMTEADIDPGIFRDLYVALGEPLAQGAWAVRIQVKPFVRWIWIGGLLSALGGFIAVGDKRYRRLRRQDAVDLPQNLSA</sequence>
<evidence type="ECO:0000259" key="12">
    <source>
        <dbReference type="Pfam" id="PF16327"/>
    </source>
</evidence>
<dbReference type="AlphaFoldDB" id="A0A520S0Q5"/>
<dbReference type="InterPro" id="IPR032523">
    <property type="entry name" value="CcmF_C"/>
</dbReference>
<evidence type="ECO:0000313" key="14">
    <source>
        <dbReference type="Proteomes" id="UP000316199"/>
    </source>
</evidence>
<proteinExistence type="inferred from homology"/>
<feature type="transmembrane region" description="Helical" evidence="10">
    <location>
        <begin position="491"/>
        <end position="514"/>
    </location>
</feature>
<feature type="transmembrane region" description="Helical" evidence="10">
    <location>
        <begin position="96"/>
        <end position="113"/>
    </location>
</feature>
<feature type="transmembrane region" description="Helical" evidence="10">
    <location>
        <begin position="41"/>
        <end position="62"/>
    </location>
</feature>
<keyword evidence="4" id="KW-0997">Cell inner membrane</keyword>
<comment type="caution">
    <text evidence="13">The sequence shown here is derived from an EMBL/GenBank/DDBJ whole genome shotgun (WGS) entry which is preliminary data.</text>
</comment>
<comment type="function">
    <text evidence="9">Required for the biogenesis of c-type cytochromes. Possible subunit of a heme lyase.</text>
</comment>
<evidence type="ECO:0000256" key="4">
    <source>
        <dbReference type="ARBA" id="ARBA00022519"/>
    </source>
</evidence>
<dbReference type="PANTHER" id="PTHR43653">
    <property type="entry name" value="CYTOCHROME C ASSEMBLY PROTEIN-RELATED"/>
    <property type="match status" value="1"/>
</dbReference>
<evidence type="ECO:0000256" key="2">
    <source>
        <dbReference type="ARBA" id="ARBA00009186"/>
    </source>
</evidence>
<keyword evidence="5 10" id="KW-0812">Transmembrane</keyword>
<evidence type="ECO:0000256" key="8">
    <source>
        <dbReference type="ARBA" id="ARBA00023136"/>
    </source>
</evidence>
<feature type="transmembrane region" description="Helical" evidence="10">
    <location>
        <begin position="210"/>
        <end position="232"/>
    </location>
</feature>
<protein>
    <submittedName>
        <fullName evidence="13">Heme lyase CcmF/NrfE family subunit</fullName>
    </submittedName>
</protein>
<feature type="domain" description="Cytochrome c assembly protein" evidence="11">
    <location>
        <begin position="89"/>
        <end position="296"/>
    </location>
</feature>
<feature type="transmembrane region" description="Helical" evidence="10">
    <location>
        <begin position="275"/>
        <end position="294"/>
    </location>
</feature>
<evidence type="ECO:0000256" key="5">
    <source>
        <dbReference type="ARBA" id="ARBA00022692"/>
    </source>
</evidence>
<evidence type="ECO:0000256" key="3">
    <source>
        <dbReference type="ARBA" id="ARBA00022475"/>
    </source>
</evidence>
<feature type="transmembrane region" description="Helical" evidence="10">
    <location>
        <begin position="428"/>
        <end position="445"/>
    </location>
</feature>
<comment type="similarity">
    <text evidence="2">Belongs to the CcmF/CycK/Ccl1/NrfE/CcsA family.</text>
</comment>
<dbReference type="PRINTS" id="PR01411">
    <property type="entry name" value="CCMFBIOGNSIS"/>
</dbReference>
<reference evidence="13 14" key="1">
    <citation type="submission" date="2019-02" db="EMBL/GenBank/DDBJ databases">
        <title>Prokaryotic population dynamics and viral predation in marine succession experiment using metagenomics: the confinement effect.</title>
        <authorList>
            <person name="Haro-Moreno J.M."/>
            <person name="Rodriguez-Valera F."/>
            <person name="Lopez-Perez M."/>
        </authorList>
    </citation>
    <scope>NUCLEOTIDE SEQUENCE [LARGE SCALE GENOMIC DNA]</scope>
    <source>
        <strain evidence="13">MED-G157</strain>
    </source>
</reference>
<evidence type="ECO:0000256" key="1">
    <source>
        <dbReference type="ARBA" id="ARBA00004429"/>
    </source>
</evidence>
<dbReference type="InterPro" id="IPR003568">
    <property type="entry name" value="Cyt_c_biogenesis_CcmF"/>
</dbReference>
<evidence type="ECO:0000256" key="9">
    <source>
        <dbReference type="ARBA" id="ARBA00037230"/>
    </source>
</evidence>
<dbReference type="InterPro" id="IPR002541">
    <property type="entry name" value="Cyt_c_assembly"/>
</dbReference>
<comment type="subcellular location">
    <subcellularLocation>
        <location evidence="1">Cell inner membrane</location>
        <topology evidence="1">Multi-pass membrane protein</topology>
    </subcellularLocation>
</comment>
<evidence type="ECO:0000259" key="11">
    <source>
        <dbReference type="Pfam" id="PF01578"/>
    </source>
</evidence>
<evidence type="ECO:0000256" key="6">
    <source>
        <dbReference type="ARBA" id="ARBA00022748"/>
    </source>
</evidence>
<feature type="transmembrane region" description="Helical" evidence="10">
    <location>
        <begin position="314"/>
        <end position="332"/>
    </location>
</feature>
<organism evidence="13 14">
    <name type="scientific">OM182 bacterium</name>
    <dbReference type="NCBI Taxonomy" id="2510334"/>
    <lineage>
        <taxon>Bacteria</taxon>
        <taxon>Pseudomonadati</taxon>
        <taxon>Pseudomonadota</taxon>
        <taxon>Gammaproteobacteria</taxon>
        <taxon>OMG group</taxon>
        <taxon>OM182 clade</taxon>
    </lineage>
</organism>
<accession>A0A520S0Q5</accession>
<dbReference type="GO" id="GO:0016829">
    <property type="term" value="F:lyase activity"/>
    <property type="evidence" value="ECO:0007669"/>
    <property type="project" value="UniProtKB-KW"/>
</dbReference>
<dbReference type="GO" id="GO:0005886">
    <property type="term" value="C:plasma membrane"/>
    <property type="evidence" value="ECO:0007669"/>
    <property type="project" value="UniProtKB-SubCell"/>
</dbReference>
<evidence type="ECO:0000256" key="10">
    <source>
        <dbReference type="SAM" id="Phobius"/>
    </source>
</evidence>
<name>A0A520S0Q5_9GAMM</name>
<dbReference type="Pfam" id="PF16327">
    <property type="entry name" value="CcmF_C"/>
    <property type="match status" value="1"/>
</dbReference>
<feature type="transmembrane region" description="Helical" evidence="10">
    <location>
        <begin position="244"/>
        <end position="263"/>
    </location>
</feature>
<keyword evidence="3" id="KW-1003">Cell membrane</keyword>
<feature type="transmembrane region" description="Helical" evidence="10">
    <location>
        <begin position="616"/>
        <end position="635"/>
    </location>
</feature>
<dbReference type="GO" id="GO:0015232">
    <property type="term" value="F:heme transmembrane transporter activity"/>
    <property type="evidence" value="ECO:0007669"/>
    <property type="project" value="InterPro"/>
</dbReference>
<feature type="transmembrane region" description="Helical" evidence="10">
    <location>
        <begin position="125"/>
        <end position="142"/>
    </location>
</feature>
<dbReference type="GO" id="GO:0017004">
    <property type="term" value="P:cytochrome complex assembly"/>
    <property type="evidence" value="ECO:0007669"/>
    <property type="project" value="UniProtKB-KW"/>
</dbReference>
<feature type="transmembrane region" description="Helical" evidence="10">
    <location>
        <begin position="352"/>
        <end position="371"/>
    </location>
</feature>